<sequence length="46" mass="4727">MPLSFNFVLETIASNLCGSTFGAVSTGAFDSPLTIVTYEAHFAGAA</sequence>
<reference evidence="2" key="1">
    <citation type="submission" date="2018-02" db="EMBL/GenBank/DDBJ databases">
        <authorList>
            <person name="Hausmann B."/>
        </authorList>
    </citation>
    <scope>NUCLEOTIDE SEQUENCE [LARGE SCALE GENOMIC DNA]</scope>
    <source>
        <strain evidence="2">Peat soil MAG SbA1</strain>
    </source>
</reference>
<dbReference type="Proteomes" id="UP000238701">
    <property type="component" value="Unassembled WGS sequence"/>
</dbReference>
<evidence type="ECO:0000313" key="2">
    <source>
        <dbReference type="Proteomes" id="UP000238701"/>
    </source>
</evidence>
<name>A0A2U3KKP6_9BACT</name>
<organism evidence="1 2">
    <name type="scientific">Candidatus Sulfotelmatobacter kueseliae</name>
    <dbReference type="NCBI Taxonomy" id="2042962"/>
    <lineage>
        <taxon>Bacteria</taxon>
        <taxon>Pseudomonadati</taxon>
        <taxon>Acidobacteriota</taxon>
        <taxon>Terriglobia</taxon>
        <taxon>Terriglobales</taxon>
        <taxon>Candidatus Korobacteraceae</taxon>
        <taxon>Candidatus Sulfotelmatobacter</taxon>
    </lineage>
</organism>
<dbReference type="AlphaFoldDB" id="A0A2U3KKP6"/>
<gene>
    <name evidence="1" type="ORF">SBA1_30084</name>
</gene>
<protein>
    <submittedName>
        <fullName evidence="1">Uncharacterized protein</fullName>
    </submittedName>
</protein>
<accession>A0A2U3KKP6</accession>
<evidence type="ECO:0000313" key="1">
    <source>
        <dbReference type="EMBL" id="SPF40233.1"/>
    </source>
</evidence>
<proteinExistence type="predicted"/>
<dbReference type="EMBL" id="OMOD01000122">
    <property type="protein sequence ID" value="SPF40233.1"/>
    <property type="molecule type" value="Genomic_DNA"/>
</dbReference>